<dbReference type="Pfam" id="PF12706">
    <property type="entry name" value="Lactamase_B_2"/>
    <property type="match status" value="1"/>
</dbReference>
<dbReference type="AlphaFoldDB" id="F0T260"/>
<dbReference type="STRING" id="645991.Sgly_2113"/>
<dbReference type="PANTHER" id="PTHR46018:SF4">
    <property type="entry name" value="METALLO-HYDROLASE YHFI-RELATED"/>
    <property type="match status" value="1"/>
</dbReference>
<dbReference type="PANTHER" id="PTHR46018">
    <property type="entry name" value="ZINC PHOSPHODIESTERASE ELAC PROTEIN 1"/>
    <property type="match status" value="1"/>
</dbReference>
<organism evidence="2 3">
    <name type="scientific">Syntrophobotulus glycolicus (strain DSM 8271 / FlGlyR)</name>
    <dbReference type="NCBI Taxonomy" id="645991"/>
    <lineage>
        <taxon>Bacteria</taxon>
        <taxon>Bacillati</taxon>
        <taxon>Bacillota</taxon>
        <taxon>Clostridia</taxon>
        <taxon>Eubacteriales</taxon>
        <taxon>Desulfitobacteriaceae</taxon>
        <taxon>Syntrophobotulus</taxon>
    </lineage>
</organism>
<name>F0T260_SYNGF</name>
<proteinExistence type="predicted"/>
<protein>
    <submittedName>
        <fullName evidence="2">Metallo-beta-lactamase superfamily protein</fullName>
    </submittedName>
</protein>
<feature type="domain" description="Metallo-beta-lactamase" evidence="1">
    <location>
        <begin position="20"/>
        <end position="212"/>
    </location>
</feature>
<dbReference type="KEGG" id="sgy:Sgly_2113"/>
<evidence type="ECO:0000313" key="3">
    <source>
        <dbReference type="Proteomes" id="UP000007488"/>
    </source>
</evidence>
<reference evidence="2 3" key="1">
    <citation type="journal article" date="2011" name="Stand. Genomic Sci.">
        <title>Complete genome sequence of Syntrophobotulus glycolicus type strain (FlGlyR).</title>
        <authorList>
            <person name="Han C."/>
            <person name="Mwirichia R."/>
            <person name="Chertkov O."/>
            <person name="Held B."/>
            <person name="Lapidus A."/>
            <person name="Nolan M."/>
            <person name="Lucas S."/>
            <person name="Hammon N."/>
            <person name="Deshpande S."/>
            <person name="Cheng J.F."/>
            <person name="Tapia R."/>
            <person name="Goodwin L."/>
            <person name="Pitluck S."/>
            <person name="Huntemann M."/>
            <person name="Liolios K."/>
            <person name="Ivanova N."/>
            <person name="Pagani I."/>
            <person name="Mavromatis K."/>
            <person name="Ovchinikova G."/>
            <person name="Pati A."/>
            <person name="Chen A."/>
            <person name="Palaniappan K."/>
            <person name="Land M."/>
            <person name="Hauser L."/>
            <person name="Brambilla E.M."/>
            <person name="Rohde M."/>
            <person name="Spring S."/>
            <person name="Sikorski J."/>
            <person name="Goker M."/>
            <person name="Woyke T."/>
            <person name="Bristow J."/>
            <person name="Eisen J.A."/>
            <person name="Markowitz V."/>
            <person name="Hugenholtz P."/>
            <person name="Kyrpides N.C."/>
            <person name="Klenk H.P."/>
            <person name="Detter J.C."/>
        </authorList>
    </citation>
    <scope>NUCLEOTIDE SEQUENCE [LARGE SCALE GENOMIC DNA]</scope>
    <source>
        <strain evidence="3">DSM 8271 / FlGlyR</strain>
    </source>
</reference>
<dbReference type="CDD" id="cd07716">
    <property type="entry name" value="RNaseZ_short-form-like_MBL-fold"/>
    <property type="match status" value="1"/>
</dbReference>
<gene>
    <name evidence="2" type="ordered locus">Sgly_2113</name>
</gene>
<evidence type="ECO:0000259" key="1">
    <source>
        <dbReference type="SMART" id="SM00849"/>
    </source>
</evidence>
<accession>F0T260</accession>
<dbReference type="eggNOG" id="COG1234">
    <property type="taxonomic scope" value="Bacteria"/>
</dbReference>
<dbReference type="SMART" id="SM00849">
    <property type="entry name" value="Lactamase_B"/>
    <property type="match status" value="1"/>
</dbReference>
<sequence>MKMKLTILGRWGAYPEAGESTAGYLLQTDRGNYLLDCGSGVLSKAWQYITPGELKGVFLSHFHQDHKADLGCLQYAMKFALVFGWRQDRLKIYANKKEPHFPELFYDEYTAGIGVESGDSLEIDGLRVSFQETVHDGYNLAMRFEYGGKVLIYTGDMGPKSELTDFCRGADLLLGETSLFEEESGMVETHMTTKELALLAEKAQAKNLILTHFPHKGDLNRMPREASRYFSGAVRLAEIGDIHQI</sequence>
<dbReference type="InterPro" id="IPR036866">
    <property type="entry name" value="RibonucZ/Hydroxyglut_hydro"/>
</dbReference>
<dbReference type="HOGENOM" id="CLU_031317_3_1_9"/>
<dbReference type="GO" id="GO:0042781">
    <property type="term" value="F:3'-tRNA processing endoribonuclease activity"/>
    <property type="evidence" value="ECO:0007669"/>
    <property type="project" value="TreeGrafter"/>
</dbReference>
<evidence type="ECO:0000313" key="2">
    <source>
        <dbReference type="EMBL" id="ADY56404.1"/>
    </source>
</evidence>
<keyword evidence="3" id="KW-1185">Reference proteome</keyword>
<dbReference type="RefSeq" id="WP_013625271.1">
    <property type="nucleotide sequence ID" value="NC_015172.1"/>
</dbReference>
<dbReference type="Gene3D" id="3.60.15.10">
    <property type="entry name" value="Ribonuclease Z/Hydroxyacylglutathione hydrolase-like"/>
    <property type="match status" value="1"/>
</dbReference>
<reference evidence="3" key="2">
    <citation type="submission" date="2011-02" db="EMBL/GenBank/DDBJ databases">
        <title>The complete genome of Syntrophobotulus glycolicus DSM 8271.</title>
        <authorList>
            <person name="Lucas S."/>
            <person name="Copeland A."/>
            <person name="Lapidus A."/>
            <person name="Bruce D."/>
            <person name="Goodwin L."/>
            <person name="Pitluck S."/>
            <person name="Kyrpides N."/>
            <person name="Mavromatis K."/>
            <person name="Pagani I."/>
            <person name="Ivanova N."/>
            <person name="Mikhailova N."/>
            <person name="Chertkov O."/>
            <person name="Held B."/>
            <person name="Detter J.C."/>
            <person name="Tapia R."/>
            <person name="Han C."/>
            <person name="Land M."/>
            <person name="Hauser L."/>
            <person name="Markowitz V."/>
            <person name="Cheng J.-F."/>
            <person name="Hugenholtz P."/>
            <person name="Woyke T."/>
            <person name="Wu D."/>
            <person name="Spring S."/>
            <person name="Schroeder M."/>
            <person name="Brambilla E."/>
            <person name="Klenk H.-P."/>
            <person name="Eisen J.A."/>
        </authorList>
    </citation>
    <scope>NUCLEOTIDE SEQUENCE [LARGE SCALE GENOMIC DNA]</scope>
    <source>
        <strain evidence="3">DSM 8271 / FlGlyR</strain>
    </source>
</reference>
<dbReference type="SUPFAM" id="SSF56281">
    <property type="entry name" value="Metallo-hydrolase/oxidoreductase"/>
    <property type="match status" value="1"/>
</dbReference>
<dbReference type="InterPro" id="IPR001279">
    <property type="entry name" value="Metallo-B-lactamas"/>
</dbReference>
<dbReference type="EMBL" id="CP002547">
    <property type="protein sequence ID" value="ADY56404.1"/>
    <property type="molecule type" value="Genomic_DNA"/>
</dbReference>
<dbReference type="Proteomes" id="UP000007488">
    <property type="component" value="Chromosome"/>
</dbReference>